<dbReference type="AlphaFoldDB" id="A0AAD2JMR3"/>
<protein>
    <recommendedName>
        <fullName evidence="3">Reverse transcriptase Ty1/copia-type domain-containing protein</fullName>
    </recommendedName>
</protein>
<name>A0AAD2JMR3_9STRA</name>
<evidence type="ECO:0000313" key="2">
    <source>
        <dbReference type="Proteomes" id="UP001295423"/>
    </source>
</evidence>
<dbReference type="EMBL" id="CAKOGP040002197">
    <property type="protein sequence ID" value="CAJ1964689.1"/>
    <property type="molecule type" value="Genomic_DNA"/>
</dbReference>
<dbReference type="PANTHER" id="PTHR11439:SF511">
    <property type="match status" value="1"/>
</dbReference>
<keyword evidence="2" id="KW-1185">Reference proteome</keyword>
<proteinExistence type="predicted"/>
<dbReference type="PANTHER" id="PTHR11439">
    <property type="entry name" value="GAG-POL-RELATED RETROTRANSPOSON"/>
    <property type="match status" value="1"/>
</dbReference>
<evidence type="ECO:0000313" key="1">
    <source>
        <dbReference type="EMBL" id="CAJ1964689.1"/>
    </source>
</evidence>
<organism evidence="1 2">
    <name type="scientific">Cylindrotheca closterium</name>
    <dbReference type="NCBI Taxonomy" id="2856"/>
    <lineage>
        <taxon>Eukaryota</taxon>
        <taxon>Sar</taxon>
        <taxon>Stramenopiles</taxon>
        <taxon>Ochrophyta</taxon>
        <taxon>Bacillariophyta</taxon>
        <taxon>Bacillariophyceae</taxon>
        <taxon>Bacillariophycidae</taxon>
        <taxon>Bacillariales</taxon>
        <taxon>Bacillariaceae</taxon>
        <taxon>Cylindrotheca</taxon>
    </lineage>
</organism>
<evidence type="ECO:0008006" key="3">
    <source>
        <dbReference type="Google" id="ProtNLM"/>
    </source>
</evidence>
<reference evidence="1" key="1">
    <citation type="submission" date="2023-08" db="EMBL/GenBank/DDBJ databases">
        <authorList>
            <person name="Audoor S."/>
            <person name="Bilcke G."/>
        </authorList>
    </citation>
    <scope>NUCLEOTIDE SEQUENCE</scope>
</reference>
<dbReference type="CDD" id="cd09272">
    <property type="entry name" value="RNase_HI_RT_Ty1"/>
    <property type="match status" value="1"/>
</dbReference>
<sequence length="231" mass="25779">MSSFRSTPRQGHLDQAKQICGYLLKMKNAAIRFQTGLPDYSDVTDPVYDWADSVYGCPTEQIPADAPTPLGKLVILTHYVDANLFHCMLTGRSVTGIVHLIIGSRIDAFSKKQATVETATRGSKFVAACTCVEQIMVLQFTLRYLGVPIQGRSCMFGDNESVVNSSSQPDAKLHKRHVALLFHRVREAIASNMLSFLHIDGVKNPTDILSKHWGYQQIWPQLRALLFWVGV</sequence>
<comment type="caution">
    <text evidence="1">The sequence shown here is derived from an EMBL/GenBank/DDBJ whole genome shotgun (WGS) entry which is preliminary data.</text>
</comment>
<dbReference type="Proteomes" id="UP001295423">
    <property type="component" value="Unassembled WGS sequence"/>
</dbReference>
<accession>A0AAD2JMR3</accession>
<gene>
    <name evidence="1" type="ORF">CYCCA115_LOCUS20751</name>
</gene>